<dbReference type="Proteomes" id="UP000076078">
    <property type="component" value="Unassembled WGS sequence"/>
</dbReference>
<dbReference type="EMBL" id="LODT01000037">
    <property type="protein sequence ID" value="KYQ90393.1"/>
    <property type="molecule type" value="Genomic_DNA"/>
</dbReference>
<dbReference type="GO" id="GO:0033617">
    <property type="term" value="P:mitochondrial respiratory chain complex IV assembly"/>
    <property type="evidence" value="ECO:0007669"/>
    <property type="project" value="TreeGrafter"/>
</dbReference>
<evidence type="ECO:0000313" key="8">
    <source>
        <dbReference type="EMBL" id="KYQ90393.1"/>
    </source>
</evidence>
<dbReference type="CDD" id="cd02968">
    <property type="entry name" value="SCO"/>
    <property type="match status" value="1"/>
</dbReference>
<feature type="compositionally biased region" description="Basic and acidic residues" evidence="5">
    <location>
        <begin position="50"/>
        <end position="59"/>
    </location>
</feature>
<dbReference type="SUPFAM" id="SSF52833">
    <property type="entry name" value="Thioredoxin-like"/>
    <property type="match status" value="1"/>
</dbReference>
<feature type="binding site" evidence="3">
    <location>
        <position position="250"/>
    </location>
    <ligand>
        <name>Cu cation</name>
        <dbReference type="ChEBI" id="CHEBI:23378"/>
    </ligand>
</feature>
<keyword evidence="6" id="KW-0812">Transmembrane</keyword>
<dbReference type="PANTHER" id="PTHR12151:SF5">
    <property type="entry name" value="AT19154P"/>
    <property type="match status" value="1"/>
</dbReference>
<keyword evidence="3" id="KW-0479">Metal-binding</keyword>
<evidence type="ECO:0000256" key="1">
    <source>
        <dbReference type="ARBA" id="ARBA00010996"/>
    </source>
</evidence>
<sequence length="313" mass="35541">MIKILQNLTQRNNIISNRLLSNSLLNQNYNCLNYHKQQIRLFSSTTPENKNLDNLKKQDNNNSNNNNNNNNNSNDNEGVDKQKYNVITWSSVLVALVAGAGGWLYYDHLMSKKKEKQNQIVTYGSSSIGGGYSLIDENGKAVSDLDFRGKYVLLYFGFTYCPDACPAELTKISQVLTNLEKTNLMDGIQPVFITIDPWRDTVEQIRTYVKEFHPKFKALTGTPEQITKVAKLYRVFMSKAGQGDSYLVDHTIITYLIGPDGKFIEFYGSNLNSDQITERVIKRIADKGQGGENKGEIRQEKSVFEQIMSIFSK</sequence>
<evidence type="ECO:0000256" key="2">
    <source>
        <dbReference type="ARBA" id="ARBA00023008"/>
    </source>
</evidence>
<dbReference type="PANTHER" id="PTHR12151">
    <property type="entry name" value="ELECTRON TRANSPORT PROTIN SCO1/SENC FAMILY MEMBER"/>
    <property type="match status" value="1"/>
</dbReference>
<reference evidence="8 9" key="1">
    <citation type="submission" date="2015-12" db="EMBL/GenBank/DDBJ databases">
        <title>Dictyostelia acquired genes for synthesis and detection of signals that induce cell-type specialization by lateral gene transfer from prokaryotes.</title>
        <authorList>
            <person name="Gloeckner G."/>
            <person name="Schaap P."/>
        </authorList>
    </citation>
    <scope>NUCLEOTIDE SEQUENCE [LARGE SCALE GENOMIC DNA]</scope>
    <source>
        <strain evidence="8 9">TK</strain>
    </source>
</reference>
<comment type="caution">
    <text evidence="8">The sequence shown here is derived from an EMBL/GenBank/DDBJ whole genome shotgun (WGS) entry which is preliminary data.</text>
</comment>
<dbReference type="GO" id="GO:0046872">
    <property type="term" value="F:metal ion binding"/>
    <property type="evidence" value="ECO:0007669"/>
    <property type="project" value="UniProtKB-KW"/>
</dbReference>
<keyword evidence="4" id="KW-1015">Disulfide bond</keyword>
<dbReference type="OrthoDB" id="270009at2759"/>
<feature type="domain" description="Thioredoxin" evidence="7">
    <location>
        <begin position="123"/>
        <end position="286"/>
    </location>
</feature>
<dbReference type="FunCoup" id="A0A151Z8V0">
    <property type="interactions" value="482"/>
</dbReference>
<dbReference type="InParanoid" id="A0A151Z8V0"/>
<protein>
    <recommendedName>
        <fullName evidence="7">Thioredoxin domain-containing protein</fullName>
    </recommendedName>
</protein>
<dbReference type="FunFam" id="3.40.30.10:FF:000013">
    <property type="entry name" value="Blast:Protein SCO1 homolog, mitochondrial"/>
    <property type="match status" value="1"/>
</dbReference>
<evidence type="ECO:0000313" key="9">
    <source>
        <dbReference type="Proteomes" id="UP000076078"/>
    </source>
</evidence>
<feature type="transmembrane region" description="Helical" evidence="6">
    <location>
        <begin position="86"/>
        <end position="106"/>
    </location>
</feature>
<name>A0A151Z8V0_TIELA</name>
<feature type="disulfide bond" description="Redox-active" evidence="4">
    <location>
        <begin position="161"/>
        <end position="165"/>
    </location>
</feature>
<dbReference type="GO" id="GO:0005739">
    <property type="term" value="C:mitochondrion"/>
    <property type="evidence" value="ECO:0007669"/>
    <property type="project" value="GOC"/>
</dbReference>
<feature type="binding site" evidence="3">
    <location>
        <position position="161"/>
    </location>
    <ligand>
        <name>Cu cation</name>
        <dbReference type="ChEBI" id="CHEBI:23378"/>
    </ligand>
</feature>
<dbReference type="InterPro" id="IPR013766">
    <property type="entry name" value="Thioredoxin_domain"/>
</dbReference>
<keyword evidence="2 3" id="KW-0186">Copper</keyword>
<dbReference type="AlphaFoldDB" id="A0A151Z8V0"/>
<evidence type="ECO:0000256" key="5">
    <source>
        <dbReference type="SAM" id="MobiDB-lite"/>
    </source>
</evidence>
<dbReference type="InterPro" id="IPR003782">
    <property type="entry name" value="SCO1/SenC"/>
</dbReference>
<evidence type="ECO:0000259" key="7">
    <source>
        <dbReference type="PROSITE" id="PS51352"/>
    </source>
</evidence>
<dbReference type="PROSITE" id="PS51352">
    <property type="entry name" value="THIOREDOXIN_2"/>
    <property type="match status" value="1"/>
</dbReference>
<feature type="compositionally biased region" description="Low complexity" evidence="5">
    <location>
        <begin position="60"/>
        <end position="76"/>
    </location>
</feature>
<dbReference type="InterPro" id="IPR036249">
    <property type="entry name" value="Thioredoxin-like_sf"/>
</dbReference>
<proteinExistence type="inferred from homology"/>
<dbReference type="STRING" id="361077.A0A151Z8V0"/>
<organism evidence="8 9">
    <name type="scientific">Tieghemostelium lacteum</name>
    <name type="common">Slime mold</name>
    <name type="synonym">Dictyostelium lacteum</name>
    <dbReference type="NCBI Taxonomy" id="361077"/>
    <lineage>
        <taxon>Eukaryota</taxon>
        <taxon>Amoebozoa</taxon>
        <taxon>Evosea</taxon>
        <taxon>Eumycetozoa</taxon>
        <taxon>Dictyostelia</taxon>
        <taxon>Dictyosteliales</taxon>
        <taxon>Raperosteliaceae</taxon>
        <taxon>Tieghemostelium</taxon>
    </lineage>
</organism>
<dbReference type="OMA" id="FITIDPW"/>
<comment type="similarity">
    <text evidence="1">Belongs to the SCO1/2 family.</text>
</comment>
<feature type="region of interest" description="Disordered" evidence="5">
    <location>
        <begin position="47"/>
        <end position="79"/>
    </location>
</feature>
<evidence type="ECO:0000256" key="4">
    <source>
        <dbReference type="PIRSR" id="PIRSR603782-2"/>
    </source>
</evidence>
<keyword evidence="9" id="KW-1185">Reference proteome</keyword>
<dbReference type="Gene3D" id="3.40.30.10">
    <property type="entry name" value="Glutaredoxin"/>
    <property type="match status" value="1"/>
</dbReference>
<gene>
    <name evidence="8" type="ORF">DLAC_09010</name>
</gene>
<dbReference type="Pfam" id="PF02630">
    <property type="entry name" value="SCO1-SenC"/>
    <property type="match status" value="1"/>
</dbReference>
<evidence type="ECO:0000256" key="3">
    <source>
        <dbReference type="PIRSR" id="PIRSR603782-1"/>
    </source>
</evidence>
<keyword evidence="6" id="KW-0472">Membrane</keyword>
<evidence type="ECO:0000256" key="6">
    <source>
        <dbReference type="SAM" id="Phobius"/>
    </source>
</evidence>
<keyword evidence="6" id="KW-1133">Transmembrane helix</keyword>
<accession>A0A151Z8V0</accession>
<feature type="binding site" evidence="3">
    <location>
        <position position="165"/>
    </location>
    <ligand>
        <name>Cu cation</name>
        <dbReference type="ChEBI" id="CHEBI:23378"/>
    </ligand>
</feature>